<dbReference type="Pfam" id="PF00501">
    <property type="entry name" value="AMP-binding"/>
    <property type="match status" value="1"/>
</dbReference>
<accession>A0ABQ5NJ30</accession>
<dbReference type="InterPro" id="IPR000873">
    <property type="entry name" value="AMP-dep_synth/lig_dom"/>
</dbReference>
<name>A0ABQ5NJ30_9BACI</name>
<sequence>MNYYSVNSENGFKGTIIYGERTYSYQELNEEVNRVANGLMEHGFEKGDKVALFMRNSDYFMITFYGVVRAGCVAVPVNFRLTAIETDYILTQSDTKCVFCDEELASIIEDVRGNVATVTSVVSVPHSTTNKNIEWADFLSTNREQPAVYVSTISRHYHVIHQEKF</sequence>
<dbReference type="InterPro" id="IPR050237">
    <property type="entry name" value="ATP-dep_AMP-bd_enzyme"/>
</dbReference>
<dbReference type="RefSeq" id="WP_264988145.1">
    <property type="nucleotide sequence ID" value="NZ_BRZA01000002.1"/>
</dbReference>
<dbReference type="Proteomes" id="UP001065593">
    <property type="component" value="Unassembled WGS sequence"/>
</dbReference>
<dbReference type="InterPro" id="IPR042099">
    <property type="entry name" value="ANL_N_sf"/>
</dbReference>
<comment type="caution">
    <text evidence="2">The sequence shown here is derived from an EMBL/GenBank/DDBJ whole genome shotgun (WGS) entry which is preliminary data.</text>
</comment>
<dbReference type="SUPFAM" id="SSF56801">
    <property type="entry name" value="Acetyl-CoA synthetase-like"/>
    <property type="match status" value="1"/>
</dbReference>
<evidence type="ECO:0000313" key="2">
    <source>
        <dbReference type="EMBL" id="GLC88380.1"/>
    </source>
</evidence>
<gene>
    <name evidence="2" type="ORF">LYSBPC_15070</name>
</gene>
<proteinExistence type="predicted"/>
<dbReference type="EMBL" id="BRZA01000002">
    <property type="protein sequence ID" value="GLC88380.1"/>
    <property type="molecule type" value="Genomic_DNA"/>
</dbReference>
<feature type="domain" description="AMP-dependent synthetase/ligase" evidence="1">
    <location>
        <begin position="16"/>
        <end position="132"/>
    </location>
</feature>
<keyword evidence="3" id="KW-1185">Reference proteome</keyword>
<reference evidence="2" key="1">
    <citation type="submission" date="2022-08" db="EMBL/GenBank/DDBJ databases">
        <title>Draft genome sequence of Lysinibacillus sp. strain KH24.</title>
        <authorList>
            <person name="Kanbe H."/>
            <person name="Itoh H."/>
        </authorList>
    </citation>
    <scope>NUCLEOTIDE SEQUENCE</scope>
    <source>
        <strain evidence="2">KH24</strain>
    </source>
</reference>
<dbReference type="PANTHER" id="PTHR43767:SF1">
    <property type="entry name" value="NONRIBOSOMAL PEPTIDE SYNTHASE PES1 (EUROFUNG)-RELATED"/>
    <property type="match status" value="1"/>
</dbReference>
<dbReference type="PANTHER" id="PTHR43767">
    <property type="entry name" value="LONG-CHAIN-FATTY-ACID--COA LIGASE"/>
    <property type="match status" value="1"/>
</dbReference>
<dbReference type="Gene3D" id="3.40.50.12780">
    <property type="entry name" value="N-terminal domain of ligase-like"/>
    <property type="match status" value="1"/>
</dbReference>
<organism evidence="2 3">
    <name type="scientific">Lysinibacillus piscis</name>
    <dbReference type="NCBI Taxonomy" id="2518931"/>
    <lineage>
        <taxon>Bacteria</taxon>
        <taxon>Bacillati</taxon>
        <taxon>Bacillota</taxon>
        <taxon>Bacilli</taxon>
        <taxon>Bacillales</taxon>
        <taxon>Bacillaceae</taxon>
        <taxon>Lysinibacillus</taxon>
    </lineage>
</organism>
<evidence type="ECO:0000313" key="3">
    <source>
        <dbReference type="Proteomes" id="UP001065593"/>
    </source>
</evidence>
<protein>
    <recommendedName>
        <fullName evidence="1">AMP-dependent synthetase/ligase domain-containing protein</fullName>
    </recommendedName>
</protein>
<evidence type="ECO:0000259" key="1">
    <source>
        <dbReference type="Pfam" id="PF00501"/>
    </source>
</evidence>